<evidence type="ECO:0000313" key="3">
    <source>
        <dbReference type="Proteomes" id="UP000540656"/>
    </source>
</evidence>
<proteinExistence type="predicted"/>
<evidence type="ECO:0000313" key="2">
    <source>
        <dbReference type="EMBL" id="NYG59341.1"/>
    </source>
</evidence>
<dbReference type="InterPro" id="IPR046537">
    <property type="entry name" value="DUF6602"/>
</dbReference>
<dbReference type="CDD" id="cd21411">
    <property type="entry name" value="NucC"/>
    <property type="match status" value="1"/>
</dbReference>
<dbReference type="Proteomes" id="UP000540656">
    <property type="component" value="Unassembled WGS sequence"/>
</dbReference>
<name>A0A7Y9S1A3_9ACTN</name>
<comment type="caution">
    <text evidence="2">The sequence shown here is derived from an EMBL/GenBank/DDBJ whole genome shotgun (WGS) entry which is preliminary data.</text>
</comment>
<keyword evidence="3" id="KW-1185">Reference proteome</keyword>
<accession>A0A7Y9S1A3</accession>
<dbReference type="Pfam" id="PF20247">
    <property type="entry name" value="DUF6602"/>
    <property type="match status" value="1"/>
</dbReference>
<reference evidence="2 3" key="1">
    <citation type="submission" date="2020-07" db="EMBL/GenBank/DDBJ databases">
        <title>Sequencing the genomes of 1000 actinobacteria strains.</title>
        <authorList>
            <person name="Klenk H.-P."/>
        </authorList>
    </citation>
    <scope>NUCLEOTIDE SEQUENCE [LARGE SCALE GENOMIC DNA]</scope>
    <source>
        <strain evidence="2 3">DSM 23819</strain>
    </source>
</reference>
<protein>
    <recommendedName>
        <fullName evidence="1">DUF6602 domain-containing protein</fullName>
    </recommendedName>
</protein>
<evidence type="ECO:0000259" key="1">
    <source>
        <dbReference type="Pfam" id="PF20247"/>
    </source>
</evidence>
<dbReference type="EMBL" id="JACCAA010000001">
    <property type="protein sequence ID" value="NYG59341.1"/>
    <property type="molecule type" value="Genomic_DNA"/>
</dbReference>
<organism evidence="2 3">
    <name type="scientific">Nocardioides daedukensis</name>
    <dbReference type="NCBI Taxonomy" id="634462"/>
    <lineage>
        <taxon>Bacteria</taxon>
        <taxon>Bacillati</taxon>
        <taxon>Actinomycetota</taxon>
        <taxon>Actinomycetes</taxon>
        <taxon>Propionibacteriales</taxon>
        <taxon>Nocardioidaceae</taxon>
        <taxon>Nocardioides</taxon>
    </lineage>
</organism>
<dbReference type="AlphaFoldDB" id="A0A7Y9S1A3"/>
<sequence>MNDTPTFDIRKALLQKQATLLAGHDSLRGMTGHGTTLGDNDEKEWAEILRGFLPERYCVGPVFAVDHRGNQSQQIDVAIYDRNFSPLWFGQRDSTSLIPVESVYAIFEVKPLLDKVYLDAAREKVASVRNLARTTAPIPHAGGTFQAVDLDNRSILGGILAAKTGWTTVDGSVKALKEHLPVLGRLDSLNIGIALDALAFDFTPNAQIGAPAQTVNTSDISFHTSNQLIRFAARLFRLLQSIGTVPAIDMAAYERALD</sequence>
<feature type="domain" description="DUF6602" evidence="1">
    <location>
        <begin position="31"/>
        <end position="131"/>
    </location>
</feature>
<dbReference type="RefSeq" id="WP_179502400.1">
    <property type="nucleotide sequence ID" value="NZ_JACCAA010000001.1"/>
</dbReference>
<gene>
    <name evidence="2" type="ORF">BJ980_002264</name>
</gene>